<protein>
    <submittedName>
        <fullName evidence="4">Uncharacterized protein LOC113040751</fullName>
    </submittedName>
</protein>
<dbReference type="RefSeq" id="XP_026054793.1">
    <property type="nucleotide sequence ID" value="XM_026199008.1"/>
</dbReference>
<proteinExistence type="predicted"/>
<dbReference type="PANTHER" id="PTHR21063:SF4">
    <property type="entry name" value="CD48 ANTIGEN-RELATED"/>
    <property type="match status" value="1"/>
</dbReference>
<evidence type="ECO:0000313" key="3">
    <source>
        <dbReference type="Proteomes" id="UP000515129"/>
    </source>
</evidence>
<dbReference type="InterPro" id="IPR013783">
    <property type="entry name" value="Ig-like_fold"/>
</dbReference>
<dbReference type="InterPro" id="IPR036179">
    <property type="entry name" value="Ig-like_dom_sf"/>
</dbReference>
<dbReference type="Proteomes" id="UP000515129">
    <property type="component" value="Chromosome 22"/>
</dbReference>
<feature type="domain" description="Ig-like" evidence="2">
    <location>
        <begin position="243"/>
        <end position="361"/>
    </location>
</feature>
<gene>
    <name evidence="4" type="primary">LOC113040751</name>
</gene>
<evidence type="ECO:0000259" key="2">
    <source>
        <dbReference type="PROSITE" id="PS50835"/>
    </source>
</evidence>
<feature type="transmembrane region" description="Helical" evidence="1">
    <location>
        <begin position="119"/>
        <end position="138"/>
    </location>
</feature>
<dbReference type="SUPFAM" id="SSF48726">
    <property type="entry name" value="Immunoglobulin"/>
    <property type="match status" value="5"/>
</dbReference>
<keyword evidence="3" id="KW-1185">Reference proteome</keyword>
<dbReference type="PROSITE" id="PS50835">
    <property type="entry name" value="IG_LIKE"/>
    <property type="match status" value="1"/>
</dbReference>
<evidence type="ECO:0000256" key="1">
    <source>
        <dbReference type="SAM" id="Phobius"/>
    </source>
</evidence>
<dbReference type="InterPro" id="IPR003599">
    <property type="entry name" value="Ig_sub"/>
</dbReference>
<dbReference type="Gene3D" id="2.60.40.10">
    <property type="entry name" value="Immunoglobulins"/>
    <property type="match status" value="5"/>
</dbReference>
<dbReference type="SMART" id="SM00409">
    <property type="entry name" value="IG"/>
    <property type="match status" value="5"/>
</dbReference>
<dbReference type="GeneID" id="113040751"/>
<keyword evidence="1" id="KW-1133">Transmembrane helix</keyword>
<dbReference type="InterPro" id="IPR013106">
    <property type="entry name" value="Ig_V-set"/>
</dbReference>
<keyword evidence="1" id="KW-0472">Membrane</keyword>
<evidence type="ECO:0000313" key="4">
    <source>
        <dbReference type="RefSeq" id="XP_026054793.1"/>
    </source>
</evidence>
<dbReference type="Pfam" id="PF07686">
    <property type="entry name" value="V-set"/>
    <property type="match status" value="3"/>
</dbReference>
<dbReference type="AlphaFoldDB" id="A0A6P6J5T8"/>
<keyword evidence="1" id="KW-0812">Transmembrane</keyword>
<organism evidence="3 4">
    <name type="scientific">Carassius auratus</name>
    <name type="common">Goldfish</name>
    <dbReference type="NCBI Taxonomy" id="7957"/>
    <lineage>
        <taxon>Eukaryota</taxon>
        <taxon>Metazoa</taxon>
        <taxon>Chordata</taxon>
        <taxon>Craniata</taxon>
        <taxon>Vertebrata</taxon>
        <taxon>Euteleostomi</taxon>
        <taxon>Actinopterygii</taxon>
        <taxon>Neopterygii</taxon>
        <taxon>Teleostei</taxon>
        <taxon>Ostariophysi</taxon>
        <taxon>Cypriniformes</taxon>
        <taxon>Cyprinidae</taxon>
        <taxon>Cyprininae</taxon>
        <taxon>Carassius</taxon>
    </lineage>
</organism>
<dbReference type="KEGG" id="caua:113040751"/>
<sequence length="604" mass="68101">MCGVFGTEDDEGKMLSVKEGDSVTLNPDLNETQGFNLIQWRFGGDGSTIARTDGNEISYANDERFRDRLQLNDQTGSLTITNMKNTDSGLYRVTISGSKPMINKRYIVTVSGSGVSPGAVAGIFVVFLLVMVIVVFYYRRKTSELKKRRDEKTVIVKKGDDVTLYTDVDMEDISQILWTCEGLDARIAEIRDGTRETFDAADGRFRDRLMLDETGSLTIRNIERGHAGVYILQFERNYGRRWPFYKRFSVIVNDRIISVMEGDDLTLNSDTELNKDKQVKWLFGGISSIKAHIAEINGETGEVFTYEGKADGRFRNRLKLDPLTGSLTIRNTGPEHFGFYECQINKKGGGSSHMIFMVSVSERTISVEEGKNVSLEIDSEIQTDDQILWMFGAEETLIAQIKGENRETHDVADERFRDRLKLEETGPSLTISNITTEHTGAYKAQIISHGTTSYKKFKVAMLAEYVPVRKGDDVTLHTDSKIQRSDQIRWMFGDKNLLAEIKEGFGEMATYDDVLEGRFRGRLKLDEQTGSLTITNFRTDHTGLYKMKISRSAGKSKNKSFDVFARVAMVSEDEEMNGNGVSESVTVVKSLLNEDNLDLVNEQN</sequence>
<accession>A0A6P6J5T8</accession>
<dbReference type="InterPro" id="IPR007110">
    <property type="entry name" value="Ig-like_dom"/>
</dbReference>
<dbReference type="PANTHER" id="PTHR21063">
    <property type="entry name" value="LFA-3"/>
    <property type="match status" value="1"/>
</dbReference>
<name>A0A6P6J5T8_CARAU</name>
<reference evidence="4" key="1">
    <citation type="submission" date="2025-08" db="UniProtKB">
        <authorList>
            <consortium name="RefSeq"/>
        </authorList>
    </citation>
    <scope>IDENTIFICATION</scope>
    <source>
        <strain evidence="4">Wakin</strain>
        <tissue evidence="4">Muscle</tissue>
    </source>
</reference>
<dbReference type="OrthoDB" id="8913515at2759"/>